<evidence type="ECO:0000313" key="1">
    <source>
        <dbReference type="EnsemblMetazoa" id="MESCA009236-PA"/>
    </source>
</evidence>
<dbReference type="HOGENOM" id="CLU_2323027_0_0_1"/>
<name>T1GZD7_MEGSC</name>
<protein>
    <submittedName>
        <fullName evidence="1">Uncharacterized protein</fullName>
    </submittedName>
</protein>
<dbReference type="EnsemblMetazoa" id="MESCA009236-RA">
    <property type="protein sequence ID" value="MESCA009236-PA"/>
    <property type="gene ID" value="MESCA009236"/>
</dbReference>
<dbReference type="EMBL" id="CAQQ02379284">
    <property type="status" value="NOT_ANNOTATED_CDS"/>
    <property type="molecule type" value="Genomic_DNA"/>
</dbReference>
<proteinExistence type="predicted"/>
<dbReference type="EMBL" id="CAQQ02379283">
    <property type="status" value="NOT_ANNOTATED_CDS"/>
    <property type="molecule type" value="Genomic_DNA"/>
</dbReference>
<accession>T1GZD7</accession>
<reference evidence="2" key="1">
    <citation type="submission" date="2013-02" db="EMBL/GenBank/DDBJ databases">
        <authorList>
            <person name="Hughes D."/>
        </authorList>
    </citation>
    <scope>NUCLEOTIDE SEQUENCE</scope>
    <source>
        <strain>Durham</strain>
        <strain evidence="2">NC isolate 2 -- Noor lab</strain>
    </source>
</reference>
<dbReference type="AlphaFoldDB" id="T1GZD7"/>
<reference evidence="1" key="2">
    <citation type="submission" date="2015-06" db="UniProtKB">
        <authorList>
            <consortium name="EnsemblMetazoa"/>
        </authorList>
    </citation>
    <scope>IDENTIFICATION</scope>
</reference>
<keyword evidence="2" id="KW-1185">Reference proteome</keyword>
<sequence>MEKVLDLYLGKNHGSCGIPAELLKAARATFNRLSKISEEWNVSKISSVDCVCKSYRGNSLISVAYKILASNMSELSKPLIFIDFRQGYDLKLEMSFSSN</sequence>
<organism evidence="1 2">
    <name type="scientific">Megaselia scalaris</name>
    <name type="common">Humpbacked fly</name>
    <name type="synonym">Phora scalaris</name>
    <dbReference type="NCBI Taxonomy" id="36166"/>
    <lineage>
        <taxon>Eukaryota</taxon>
        <taxon>Metazoa</taxon>
        <taxon>Ecdysozoa</taxon>
        <taxon>Arthropoda</taxon>
        <taxon>Hexapoda</taxon>
        <taxon>Insecta</taxon>
        <taxon>Pterygota</taxon>
        <taxon>Neoptera</taxon>
        <taxon>Endopterygota</taxon>
        <taxon>Diptera</taxon>
        <taxon>Brachycera</taxon>
        <taxon>Muscomorpha</taxon>
        <taxon>Platypezoidea</taxon>
        <taxon>Phoridae</taxon>
        <taxon>Megaseliini</taxon>
        <taxon>Megaselia</taxon>
    </lineage>
</organism>
<dbReference type="Proteomes" id="UP000015102">
    <property type="component" value="Unassembled WGS sequence"/>
</dbReference>
<evidence type="ECO:0000313" key="2">
    <source>
        <dbReference type="Proteomes" id="UP000015102"/>
    </source>
</evidence>